<evidence type="ECO:0000313" key="4">
    <source>
        <dbReference type="EMBL" id="EOW83492.1"/>
    </source>
</evidence>
<accession>R2XPY0</accession>
<feature type="domain" description="YvbJ-like NTF2-like" evidence="2">
    <location>
        <begin position="205"/>
        <end position="322"/>
    </location>
</feature>
<keyword evidence="6" id="KW-1185">Reference proteome</keyword>
<dbReference type="HOGENOM" id="CLU_773244_0_0_9"/>
<reference evidence="3 5" key="1">
    <citation type="submission" date="2013-02" db="EMBL/GenBank/DDBJ databases">
        <title>The Genome Sequence of Enterococcus gilvus ATCC BAA-350.</title>
        <authorList>
            <consortium name="The Broad Institute Genome Sequencing Platform"/>
            <consortium name="The Broad Institute Genome Sequencing Center for Infectious Disease"/>
            <person name="Earl A.M."/>
            <person name="Gilmore M.S."/>
            <person name="Lebreton F."/>
            <person name="Walker B."/>
            <person name="Young S.K."/>
            <person name="Zeng Q."/>
            <person name="Gargeya S."/>
            <person name="Fitzgerald M."/>
            <person name="Haas B."/>
            <person name="Abouelleil A."/>
            <person name="Alvarado L."/>
            <person name="Arachchi H.M."/>
            <person name="Berlin A.M."/>
            <person name="Chapman S.B."/>
            <person name="Dewar J."/>
            <person name="Goldberg J."/>
            <person name="Griggs A."/>
            <person name="Gujja S."/>
            <person name="Hansen M."/>
            <person name="Howarth C."/>
            <person name="Imamovic A."/>
            <person name="Larimer J."/>
            <person name="McCowan C."/>
            <person name="Murphy C."/>
            <person name="Neiman D."/>
            <person name="Pearson M."/>
            <person name="Priest M."/>
            <person name="Roberts A."/>
            <person name="Saif S."/>
            <person name="Shea T."/>
            <person name="Sisk P."/>
            <person name="Sykes S."/>
            <person name="Wortman J."/>
            <person name="Nusbaum C."/>
            <person name="Birren B."/>
        </authorList>
    </citation>
    <scope>NUCLEOTIDE SEQUENCE [LARGE SCALE GENOMIC DNA]</scope>
    <source>
        <strain evidence="3 5">ATCC BAA-350</strain>
    </source>
</reference>
<keyword evidence="1" id="KW-1133">Transmembrane helix</keyword>
<evidence type="ECO:0000313" key="3">
    <source>
        <dbReference type="EMBL" id="EOI56934.1"/>
    </source>
</evidence>
<gene>
    <name evidence="4" type="ORF">I592_02851</name>
    <name evidence="3" type="ORF">UKC_01119</name>
</gene>
<dbReference type="eggNOG" id="ENOG503456V">
    <property type="taxonomic scope" value="Bacteria"/>
</dbReference>
<dbReference type="Proteomes" id="UP000014160">
    <property type="component" value="Unassembled WGS sequence"/>
</dbReference>
<comment type="caution">
    <text evidence="3">The sequence shown here is derived from an EMBL/GenBank/DDBJ whole genome shotgun (WGS) entry which is preliminary data.</text>
</comment>
<evidence type="ECO:0000259" key="2">
    <source>
        <dbReference type="Pfam" id="PF25155"/>
    </source>
</evidence>
<dbReference type="AlphaFoldDB" id="R2XPY0"/>
<dbReference type="EMBL" id="ASWH01000001">
    <property type="protein sequence ID" value="EOW83492.1"/>
    <property type="molecule type" value="Genomic_DNA"/>
</dbReference>
<keyword evidence="1" id="KW-0812">Transmembrane</keyword>
<sequence>MTRKTRVLVMVAVLVVGVAGFIGYSSYKNNEANTVDHLATALIEQDQAAVKRYMPRYSNKKKISARALAMYQKQMKKMKKKQVVALLQKEENFTIKEGASIFKPAQIYPNPRFFTIELPKGTELRAKLQASDFSGAYEEKWNKYTFGPLIPGSYSLTYDIAHPKFGSKSMKDTVNLQAADQRFTVKETSLYEGNEAFQKHLLASAVNHFNSFNDAVRSGLNVSKLAASKNYKEELQKGFNQLKPYMESFDQEFQTIKIDCDSISVNTAQTKVQLDLYVDIKRSMKLIKEIGIDEALISDKQNAITSFVYDEDQKKWLIDDMDFETYQQDPETWEHVQSYREEQAKKAHWDKNSNGEVV</sequence>
<dbReference type="Pfam" id="PF25155">
    <property type="entry name" value="NTF2_YvbJ"/>
    <property type="match status" value="1"/>
</dbReference>
<dbReference type="OrthoDB" id="2182104at2"/>
<organism evidence="3 5">
    <name type="scientific">Enterococcus gilvus ATCC BAA-350</name>
    <dbReference type="NCBI Taxonomy" id="1158614"/>
    <lineage>
        <taxon>Bacteria</taxon>
        <taxon>Bacillati</taxon>
        <taxon>Bacillota</taxon>
        <taxon>Bacilli</taxon>
        <taxon>Lactobacillales</taxon>
        <taxon>Enterococcaceae</taxon>
        <taxon>Enterococcus</taxon>
    </lineage>
</organism>
<keyword evidence="1" id="KW-0472">Membrane</keyword>
<feature type="transmembrane region" description="Helical" evidence="1">
    <location>
        <begin position="7"/>
        <end position="27"/>
    </location>
</feature>
<name>R2XPY0_9ENTE</name>
<protein>
    <recommendedName>
        <fullName evidence="2">YvbJ-like NTF2-like domain-containing protein</fullName>
    </recommendedName>
</protein>
<evidence type="ECO:0000256" key="1">
    <source>
        <dbReference type="SAM" id="Phobius"/>
    </source>
</evidence>
<evidence type="ECO:0000313" key="6">
    <source>
        <dbReference type="Proteomes" id="UP000014160"/>
    </source>
</evidence>
<reference evidence="4 6" key="2">
    <citation type="submission" date="2013-03" db="EMBL/GenBank/DDBJ databases">
        <title>The Genome Sequence of Enterococcus gilvus ATCC BAA-350 (PacBio/Illumina hybrid assembly).</title>
        <authorList>
            <consortium name="The Broad Institute Genomics Platform"/>
            <consortium name="The Broad Institute Genome Sequencing Center for Infectious Disease"/>
            <person name="Earl A."/>
            <person name="Russ C."/>
            <person name="Gilmore M."/>
            <person name="Surin D."/>
            <person name="Walker B."/>
            <person name="Young S."/>
            <person name="Zeng Q."/>
            <person name="Gargeya S."/>
            <person name="Fitzgerald M."/>
            <person name="Haas B."/>
            <person name="Abouelleil A."/>
            <person name="Allen A.W."/>
            <person name="Alvarado L."/>
            <person name="Arachchi H.M."/>
            <person name="Berlin A.M."/>
            <person name="Chapman S.B."/>
            <person name="Gainer-Dewar J."/>
            <person name="Goldberg J."/>
            <person name="Griggs A."/>
            <person name="Gujja S."/>
            <person name="Hansen M."/>
            <person name="Howarth C."/>
            <person name="Imamovic A."/>
            <person name="Ireland A."/>
            <person name="Larimer J."/>
            <person name="McCowan C."/>
            <person name="Murphy C."/>
            <person name="Pearson M."/>
            <person name="Poon T.W."/>
            <person name="Priest M."/>
            <person name="Roberts A."/>
            <person name="Saif S."/>
            <person name="Shea T."/>
            <person name="Sisk P."/>
            <person name="Sykes S."/>
            <person name="Wortman J."/>
            <person name="Nusbaum C."/>
            <person name="Birren B."/>
        </authorList>
    </citation>
    <scope>NUCLEOTIDE SEQUENCE [LARGE SCALE GENOMIC DNA]</scope>
    <source>
        <strain evidence="4 6">ATCC BAA-350</strain>
    </source>
</reference>
<evidence type="ECO:0000313" key="5">
    <source>
        <dbReference type="Proteomes" id="UP000013750"/>
    </source>
</evidence>
<dbReference type="PATRIC" id="fig|1158614.3.peg.1151"/>
<dbReference type="RefSeq" id="WP_010779567.1">
    <property type="nucleotide sequence ID" value="NZ_ASWH01000001.1"/>
</dbReference>
<dbReference type="EMBL" id="AJDQ01000006">
    <property type="protein sequence ID" value="EOI56934.1"/>
    <property type="molecule type" value="Genomic_DNA"/>
</dbReference>
<proteinExistence type="predicted"/>
<dbReference type="InterPro" id="IPR056902">
    <property type="entry name" value="NTF2_YvbJ"/>
</dbReference>
<dbReference type="Proteomes" id="UP000013750">
    <property type="component" value="Unassembled WGS sequence"/>
</dbReference>